<name>A0A061ED71_THECC</name>
<gene>
    <name evidence="1" type="ORF">TCM_009937</name>
</gene>
<organism evidence="1 2">
    <name type="scientific">Theobroma cacao</name>
    <name type="common">Cacao</name>
    <name type="synonym">Cocoa</name>
    <dbReference type="NCBI Taxonomy" id="3641"/>
    <lineage>
        <taxon>Eukaryota</taxon>
        <taxon>Viridiplantae</taxon>
        <taxon>Streptophyta</taxon>
        <taxon>Embryophyta</taxon>
        <taxon>Tracheophyta</taxon>
        <taxon>Spermatophyta</taxon>
        <taxon>Magnoliopsida</taxon>
        <taxon>eudicotyledons</taxon>
        <taxon>Gunneridae</taxon>
        <taxon>Pentapetalae</taxon>
        <taxon>rosids</taxon>
        <taxon>malvids</taxon>
        <taxon>Malvales</taxon>
        <taxon>Malvaceae</taxon>
        <taxon>Byttnerioideae</taxon>
        <taxon>Theobroma</taxon>
    </lineage>
</organism>
<evidence type="ECO:0000313" key="1">
    <source>
        <dbReference type="EMBL" id="EOY00189.1"/>
    </source>
</evidence>
<keyword evidence="2" id="KW-1185">Reference proteome</keyword>
<reference evidence="1 2" key="1">
    <citation type="journal article" date="2013" name="Genome Biol.">
        <title>The genome sequence of the most widely cultivated cacao type and its use to identify candidate genes regulating pod color.</title>
        <authorList>
            <person name="Motamayor J.C."/>
            <person name="Mockaitis K."/>
            <person name="Schmutz J."/>
            <person name="Haiminen N."/>
            <person name="Iii D.L."/>
            <person name="Cornejo O."/>
            <person name="Findley S.D."/>
            <person name="Zheng P."/>
            <person name="Utro F."/>
            <person name="Royaert S."/>
            <person name="Saski C."/>
            <person name="Jenkins J."/>
            <person name="Podicheti R."/>
            <person name="Zhao M."/>
            <person name="Scheffler B.E."/>
            <person name="Stack J.C."/>
            <person name="Feltus F.A."/>
            <person name="Mustiga G.M."/>
            <person name="Amores F."/>
            <person name="Phillips W."/>
            <person name="Marelli J.P."/>
            <person name="May G.D."/>
            <person name="Shapiro H."/>
            <person name="Ma J."/>
            <person name="Bustamante C.D."/>
            <person name="Schnell R.J."/>
            <person name="Main D."/>
            <person name="Gilbert D."/>
            <person name="Parida L."/>
            <person name="Kuhn D.N."/>
        </authorList>
    </citation>
    <scope>NUCLEOTIDE SEQUENCE [LARGE SCALE GENOMIC DNA]</scope>
    <source>
        <strain evidence="2">cv. Matina 1-6</strain>
    </source>
</reference>
<proteinExistence type="predicted"/>
<sequence length="104" mass="11631">MPRPRPMVACRYPILSRILVDPSITQTTGFRLVIRVTSINRDIATVVMGPREVLGRDTYSLVTSNGDHGCEKIVNLVCGTQAKTKKKCKSKENVLWWRIEGSDG</sequence>
<dbReference type="Proteomes" id="UP000026915">
    <property type="component" value="Chromosome 2"/>
</dbReference>
<evidence type="ECO:0000313" key="2">
    <source>
        <dbReference type="Proteomes" id="UP000026915"/>
    </source>
</evidence>
<dbReference type="Gramene" id="EOY00189">
    <property type="protein sequence ID" value="EOY00189"/>
    <property type="gene ID" value="TCM_009937"/>
</dbReference>
<dbReference type="EMBL" id="CM001880">
    <property type="protein sequence ID" value="EOY00189.1"/>
    <property type="molecule type" value="Genomic_DNA"/>
</dbReference>
<dbReference type="InParanoid" id="A0A061ED71"/>
<protein>
    <submittedName>
        <fullName evidence="1">Uncharacterized protein</fullName>
    </submittedName>
</protein>
<accession>A0A061ED71</accession>
<dbReference type="AlphaFoldDB" id="A0A061ED71"/>
<dbReference type="HOGENOM" id="CLU_2255067_0_0_1"/>